<dbReference type="STRING" id="298654.FraEuI1c_2484"/>
<dbReference type="PANTHER" id="PTHR43464">
    <property type="entry name" value="METHYLTRANSFERASE"/>
    <property type="match status" value="1"/>
</dbReference>
<accession>E3J2K4</accession>
<proteinExistence type="predicted"/>
<evidence type="ECO:0000259" key="4">
    <source>
        <dbReference type="Pfam" id="PF13649"/>
    </source>
</evidence>
<dbReference type="InParanoid" id="E3J2K4"/>
<evidence type="ECO:0000313" key="5">
    <source>
        <dbReference type="EMBL" id="ADP80518.1"/>
    </source>
</evidence>
<keyword evidence="1 5" id="KW-0489">Methyltransferase</keyword>
<name>E3J2K4_PSEI1</name>
<dbReference type="FunCoup" id="E3J2K4">
    <property type="interactions" value="90"/>
</dbReference>
<dbReference type="OrthoDB" id="9786503at2"/>
<dbReference type="Gene3D" id="3.40.50.150">
    <property type="entry name" value="Vaccinia Virus protein VP39"/>
    <property type="match status" value="1"/>
</dbReference>
<dbReference type="PANTHER" id="PTHR43464:SF19">
    <property type="entry name" value="UBIQUINONE BIOSYNTHESIS O-METHYLTRANSFERASE, MITOCHONDRIAL"/>
    <property type="match status" value="1"/>
</dbReference>
<dbReference type="CDD" id="cd02440">
    <property type="entry name" value="AdoMet_MTases"/>
    <property type="match status" value="1"/>
</dbReference>
<organism evidence="5 6">
    <name type="scientific">Pseudofrankia inefficax (strain DSM 45817 / CECT 9037 / DDB 130130 / EuI1c)</name>
    <name type="common">Frankia inefficax</name>
    <dbReference type="NCBI Taxonomy" id="298654"/>
    <lineage>
        <taxon>Bacteria</taxon>
        <taxon>Bacillati</taxon>
        <taxon>Actinomycetota</taxon>
        <taxon>Actinomycetes</taxon>
        <taxon>Frankiales</taxon>
        <taxon>Frankiaceae</taxon>
        <taxon>Pseudofrankia</taxon>
    </lineage>
</organism>
<dbReference type="InterPro" id="IPR029063">
    <property type="entry name" value="SAM-dependent_MTases_sf"/>
</dbReference>
<dbReference type="HOGENOM" id="CLU_056435_0_1_11"/>
<dbReference type="KEGG" id="fri:FraEuI1c_2484"/>
<gene>
    <name evidence="5" type="ordered locus">FraEuI1c_2484</name>
</gene>
<dbReference type="EMBL" id="CP002299">
    <property type="protein sequence ID" value="ADP80518.1"/>
    <property type="molecule type" value="Genomic_DNA"/>
</dbReference>
<reference evidence="5 6" key="1">
    <citation type="submission" date="2010-10" db="EMBL/GenBank/DDBJ databases">
        <title>Complete sequence of Frankia sp. EuI1c.</title>
        <authorList>
            <consortium name="US DOE Joint Genome Institute"/>
            <person name="Lucas S."/>
            <person name="Copeland A."/>
            <person name="Lapidus A."/>
            <person name="Cheng J.-F."/>
            <person name="Bruce D."/>
            <person name="Goodwin L."/>
            <person name="Pitluck S."/>
            <person name="Chertkov O."/>
            <person name="Detter J.C."/>
            <person name="Han C."/>
            <person name="Tapia R."/>
            <person name="Land M."/>
            <person name="Hauser L."/>
            <person name="Jeffries C."/>
            <person name="Kyrpides N."/>
            <person name="Ivanova N."/>
            <person name="Mikhailova N."/>
            <person name="Beauchemin N."/>
            <person name="Sen A."/>
            <person name="Sur S.A."/>
            <person name="Gtari M."/>
            <person name="Wall L."/>
            <person name="Tisa L."/>
            <person name="Woyke T."/>
        </authorList>
    </citation>
    <scope>NUCLEOTIDE SEQUENCE [LARGE SCALE GENOMIC DNA]</scope>
    <source>
        <strain evidence="6">DSM 45817 / CECT 9037 / EuI1c</strain>
    </source>
</reference>
<keyword evidence="6" id="KW-1185">Reference proteome</keyword>
<keyword evidence="2 5" id="KW-0808">Transferase</keyword>
<dbReference type="AlphaFoldDB" id="E3J2K4"/>
<protein>
    <submittedName>
        <fullName evidence="5">Methyltransferase type 11</fullName>
    </submittedName>
</protein>
<evidence type="ECO:0000256" key="3">
    <source>
        <dbReference type="ARBA" id="ARBA00022691"/>
    </source>
</evidence>
<feature type="domain" description="Methyltransferase" evidence="4">
    <location>
        <begin position="38"/>
        <end position="141"/>
    </location>
</feature>
<dbReference type="SUPFAM" id="SSF53335">
    <property type="entry name" value="S-adenosyl-L-methionine-dependent methyltransferases"/>
    <property type="match status" value="1"/>
</dbReference>
<dbReference type="InterPro" id="IPR041698">
    <property type="entry name" value="Methyltransf_25"/>
</dbReference>
<sequence>MRASDWDARYAGTELVWGLPPNRFVAAELAQLPAGRALDLACGEGRNAIWLASRGWHATGLDFSAAAIERAARLAGEAGVADRTRFRVADVIAEAEPETGGRSDLPAAGCFDAVIVAYLQIPALARRIALRRAAAWLAPGGTLLVVAHDVENLTDGIGGPGEREVLYTPEDTAADLADVPGLVIERAGRVPRPVRTAAGEVNAVDTLLRAHRAAGPAAD</sequence>
<keyword evidence="3" id="KW-0949">S-adenosyl-L-methionine</keyword>
<dbReference type="RefSeq" id="WP_013423636.1">
    <property type="nucleotide sequence ID" value="NC_014666.1"/>
</dbReference>
<dbReference type="eggNOG" id="COG2226">
    <property type="taxonomic scope" value="Bacteria"/>
</dbReference>
<dbReference type="GO" id="GO:0008168">
    <property type="term" value="F:methyltransferase activity"/>
    <property type="evidence" value="ECO:0007669"/>
    <property type="project" value="UniProtKB-KW"/>
</dbReference>
<evidence type="ECO:0000313" key="6">
    <source>
        <dbReference type="Proteomes" id="UP000002484"/>
    </source>
</evidence>
<evidence type="ECO:0000256" key="1">
    <source>
        <dbReference type="ARBA" id="ARBA00022603"/>
    </source>
</evidence>
<dbReference type="GO" id="GO:0032259">
    <property type="term" value="P:methylation"/>
    <property type="evidence" value="ECO:0007669"/>
    <property type="project" value="UniProtKB-KW"/>
</dbReference>
<dbReference type="Proteomes" id="UP000002484">
    <property type="component" value="Chromosome"/>
</dbReference>
<dbReference type="Pfam" id="PF13649">
    <property type="entry name" value="Methyltransf_25"/>
    <property type="match status" value="1"/>
</dbReference>
<evidence type="ECO:0000256" key="2">
    <source>
        <dbReference type="ARBA" id="ARBA00022679"/>
    </source>
</evidence>